<dbReference type="CDD" id="cd01614">
    <property type="entry name" value="EutN_CcmL"/>
    <property type="match status" value="1"/>
</dbReference>
<proteinExistence type="predicted"/>
<evidence type="ECO:0000313" key="4">
    <source>
        <dbReference type="EMBL" id="VWL99687.1"/>
    </source>
</evidence>
<dbReference type="EMBL" id="CABWIH010000044">
    <property type="protein sequence ID" value="VWL99687.1"/>
    <property type="molecule type" value="Genomic_DNA"/>
</dbReference>
<gene>
    <name evidence="4" type="primary">eutN</name>
    <name evidence="4" type="ORF">LMKDKBCB_02135</name>
</gene>
<dbReference type="Proteomes" id="UP000330807">
    <property type="component" value="Unassembled WGS sequence"/>
</dbReference>
<dbReference type="InterPro" id="IPR036677">
    <property type="entry name" value="EutN_CcmL_sf"/>
</dbReference>
<reference evidence="4 5" key="1">
    <citation type="submission" date="2019-10" db="EMBL/GenBank/DDBJ databases">
        <authorList>
            <person name="Wolf R A."/>
        </authorList>
    </citation>
    <scope>NUCLEOTIDE SEQUENCE [LARGE SCALE GENOMIC DNA]</scope>
    <source>
        <strain evidence="4">Collinsella_aerofaciens_AK_138A</strain>
    </source>
</reference>
<dbReference type="PANTHER" id="PTHR36539:SF2">
    <property type="entry name" value="ETHANOLAMINE UTILIZATION PROTEIN"/>
    <property type="match status" value="1"/>
</dbReference>
<dbReference type="GO" id="GO:0031470">
    <property type="term" value="C:carboxysome"/>
    <property type="evidence" value="ECO:0007669"/>
    <property type="project" value="UniProtKB-SubCell"/>
</dbReference>
<evidence type="ECO:0000256" key="3">
    <source>
        <dbReference type="ARBA" id="ARBA00024446"/>
    </source>
</evidence>
<keyword evidence="3" id="KW-1283">Bacterial microcompartment</keyword>
<dbReference type="RefSeq" id="WP_040221112.1">
    <property type="nucleotide sequence ID" value="NZ_CAAKNY010000041.1"/>
</dbReference>
<evidence type="ECO:0000256" key="1">
    <source>
        <dbReference type="ARBA" id="ARBA00023587"/>
    </source>
</evidence>
<accession>A0A5K1J8K5</accession>
<dbReference type="SUPFAM" id="SSF159133">
    <property type="entry name" value="EutN/CcmL-like"/>
    <property type="match status" value="1"/>
</dbReference>
<dbReference type="Gene3D" id="2.40.50.220">
    <property type="entry name" value="EutN/Ccml"/>
    <property type="match status" value="1"/>
</dbReference>
<sequence length="89" mass="9702">MLICKLIDSIWATRKYEELDGMKLMRVEVIDGPESGRRLVCVDTISAGTGDRVLVATGSAAYHFMRETFGKNAPVDAAIVGIIDEDVSL</sequence>
<evidence type="ECO:0000256" key="2">
    <source>
        <dbReference type="ARBA" id="ARBA00023669"/>
    </source>
</evidence>
<keyword evidence="2" id="KW-1282">Carboxysome</keyword>
<dbReference type="Pfam" id="PF03319">
    <property type="entry name" value="EutN_CcmL"/>
    <property type="match status" value="1"/>
</dbReference>
<evidence type="ECO:0000313" key="5">
    <source>
        <dbReference type="Proteomes" id="UP000330807"/>
    </source>
</evidence>
<name>A0A5K1J8K5_9ACTN</name>
<comment type="subcellular location">
    <subcellularLocation>
        <location evidence="1">Carboxysome</location>
    </subcellularLocation>
</comment>
<dbReference type="PANTHER" id="PTHR36539">
    <property type="entry name" value="ETHANOLAMINE UTILIZATION PROTEIN EUTN"/>
    <property type="match status" value="1"/>
</dbReference>
<dbReference type="InterPro" id="IPR004992">
    <property type="entry name" value="EutN_CcmL"/>
</dbReference>
<dbReference type="OrthoDB" id="196195at2"/>
<organism evidence="4 5">
    <name type="scientific">Collinsella aerofaciens</name>
    <dbReference type="NCBI Taxonomy" id="74426"/>
    <lineage>
        <taxon>Bacteria</taxon>
        <taxon>Bacillati</taxon>
        <taxon>Actinomycetota</taxon>
        <taxon>Coriobacteriia</taxon>
        <taxon>Coriobacteriales</taxon>
        <taxon>Coriobacteriaceae</taxon>
        <taxon>Collinsella</taxon>
    </lineage>
</organism>
<dbReference type="AlphaFoldDB" id="A0A5K1J8K5"/>
<protein>
    <submittedName>
        <fullName evidence="4">Ethanolamine utilization protein EutN</fullName>
    </submittedName>
</protein>
<dbReference type="PROSITE" id="PS51932">
    <property type="entry name" value="BMV"/>
    <property type="match status" value="1"/>
</dbReference>